<accession>A0A7J8X5P9</accession>
<sequence>MLWYVFGIPLIGVLRLMKWIWYRLSMNILPFSTTTLEICSGYIRSRTSLFRNP</sequence>
<dbReference type="Proteomes" id="UP000593577">
    <property type="component" value="Unassembled WGS sequence"/>
</dbReference>
<dbReference type="AlphaFoldDB" id="A0A7J8X5P9"/>
<reference evidence="1 2" key="1">
    <citation type="journal article" date="2019" name="Genome Biol. Evol.">
        <title>Insights into the evolution of the New World diploid cottons (Gossypium, subgenus Houzingenia) based on genome sequencing.</title>
        <authorList>
            <person name="Grover C.E."/>
            <person name="Arick M.A. 2nd"/>
            <person name="Thrash A."/>
            <person name="Conover J.L."/>
            <person name="Sanders W.S."/>
            <person name="Peterson D.G."/>
            <person name="Frelichowski J.E."/>
            <person name="Scheffler J.A."/>
            <person name="Scheffler B.E."/>
            <person name="Wendel J.F."/>
        </authorList>
    </citation>
    <scope>NUCLEOTIDE SEQUENCE [LARGE SCALE GENOMIC DNA]</scope>
    <source>
        <strain evidence="1">185</strain>
        <tissue evidence="1">Leaf</tissue>
    </source>
</reference>
<gene>
    <name evidence="1" type="ORF">Goari_023862</name>
</gene>
<comment type="caution">
    <text evidence="1">The sequence shown here is derived from an EMBL/GenBank/DDBJ whole genome shotgun (WGS) entry which is preliminary data.</text>
</comment>
<evidence type="ECO:0000313" key="2">
    <source>
        <dbReference type="Proteomes" id="UP000593577"/>
    </source>
</evidence>
<proteinExistence type="predicted"/>
<evidence type="ECO:0000313" key="1">
    <source>
        <dbReference type="EMBL" id="MBA0682119.1"/>
    </source>
</evidence>
<name>A0A7J8X5P9_GOSAI</name>
<keyword evidence="2" id="KW-1185">Reference proteome</keyword>
<organism evidence="1 2">
    <name type="scientific">Gossypium aridum</name>
    <name type="common">American cotton</name>
    <name type="synonym">Erioxylum aridum</name>
    <dbReference type="NCBI Taxonomy" id="34290"/>
    <lineage>
        <taxon>Eukaryota</taxon>
        <taxon>Viridiplantae</taxon>
        <taxon>Streptophyta</taxon>
        <taxon>Embryophyta</taxon>
        <taxon>Tracheophyta</taxon>
        <taxon>Spermatophyta</taxon>
        <taxon>Magnoliopsida</taxon>
        <taxon>eudicotyledons</taxon>
        <taxon>Gunneridae</taxon>
        <taxon>Pentapetalae</taxon>
        <taxon>rosids</taxon>
        <taxon>malvids</taxon>
        <taxon>Malvales</taxon>
        <taxon>Malvaceae</taxon>
        <taxon>Malvoideae</taxon>
        <taxon>Gossypium</taxon>
    </lineage>
</organism>
<dbReference type="EMBL" id="JABFAA010000005">
    <property type="protein sequence ID" value="MBA0682119.1"/>
    <property type="molecule type" value="Genomic_DNA"/>
</dbReference>
<protein>
    <submittedName>
        <fullName evidence="1">Uncharacterized protein</fullName>
    </submittedName>
</protein>